<name>A0A0B6Z1A7_9EUPU</name>
<dbReference type="AlphaFoldDB" id="A0A0B6Z1A7"/>
<dbReference type="EMBL" id="HACG01014856">
    <property type="protein sequence ID" value="CEK61721.1"/>
    <property type="molecule type" value="Transcribed_RNA"/>
</dbReference>
<proteinExistence type="predicted"/>
<reference evidence="1" key="1">
    <citation type="submission" date="2014-12" db="EMBL/GenBank/DDBJ databases">
        <title>Insight into the proteome of Arion vulgaris.</title>
        <authorList>
            <person name="Aradska J."/>
            <person name="Bulat T."/>
            <person name="Smidak R."/>
            <person name="Sarate P."/>
            <person name="Gangsoo J."/>
            <person name="Sialana F."/>
            <person name="Bilban M."/>
            <person name="Lubec G."/>
        </authorList>
    </citation>
    <scope>NUCLEOTIDE SEQUENCE</scope>
    <source>
        <tissue evidence="1">Skin</tissue>
    </source>
</reference>
<organism evidence="1">
    <name type="scientific">Arion vulgaris</name>
    <dbReference type="NCBI Taxonomy" id="1028688"/>
    <lineage>
        <taxon>Eukaryota</taxon>
        <taxon>Metazoa</taxon>
        <taxon>Spiralia</taxon>
        <taxon>Lophotrochozoa</taxon>
        <taxon>Mollusca</taxon>
        <taxon>Gastropoda</taxon>
        <taxon>Heterobranchia</taxon>
        <taxon>Euthyneura</taxon>
        <taxon>Panpulmonata</taxon>
        <taxon>Eupulmonata</taxon>
        <taxon>Stylommatophora</taxon>
        <taxon>Helicina</taxon>
        <taxon>Arionoidea</taxon>
        <taxon>Arionidae</taxon>
        <taxon>Arion</taxon>
    </lineage>
</organism>
<gene>
    <name evidence="1" type="primary">ORF43050</name>
</gene>
<protein>
    <submittedName>
        <fullName evidence="1">Uncharacterized protein</fullName>
    </submittedName>
</protein>
<evidence type="ECO:0000313" key="1">
    <source>
        <dbReference type="EMBL" id="CEK61721.1"/>
    </source>
</evidence>
<accession>A0A0B6Z1A7</accession>
<sequence length="63" mass="7133">MVILLHRHGIQISGRGDILTQFATTDTSLRIPPHCVRQNKALSITSERRTLTVDYKKETLNTS</sequence>